<gene>
    <name evidence="1" type="ORF">BJ970_000138</name>
</gene>
<organism evidence="1 2">
    <name type="scientific">Saccharopolyspora phatthalungensis</name>
    <dbReference type="NCBI Taxonomy" id="664693"/>
    <lineage>
        <taxon>Bacteria</taxon>
        <taxon>Bacillati</taxon>
        <taxon>Actinomycetota</taxon>
        <taxon>Actinomycetes</taxon>
        <taxon>Pseudonocardiales</taxon>
        <taxon>Pseudonocardiaceae</taxon>
        <taxon>Saccharopolyspora</taxon>
    </lineage>
</organism>
<reference evidence="1 2" key="1">
    <citation type="submission" date="2020-08" db="EMBL/GenBank/DDBJ databases">
        <title>Sequencing the genomes of 1000 actinobacteria strains.</title>
        <authorList>
            <person name="Klenk H.-P."/>
        </authorList>
    </citation>
    <scope>NUCLEOTIDE SEQUENCE [LARGE SCALE GENOMIC DNA]</scope>
    <source>
        <strain evidence="1 2">DSM 45584</strain>
    </source>
</reference>
<name>A0A840PXF2_9PSEU</name>
<dbReference type="EMBL" id="JACHIW010000001">
    <property type="protein sequence ID" value="MBB5152604.1"/>
    <property type="molecule type" value="Genomic_DNA"/>
</dbReference>
<evidence type="ECO:0000313" key="2">
    <source>
        <dbReference type="Proteomes" id="UP000584374"/>
    </source>
</evidence>
<accession>A0A840PXF2</accession>
<evidence type="ECO:0000313" key="1">
    <source>
        <dbReference type="EMBL" id="MBB5152604.1"/>
    </source>
</evidence>
<protein>
    <submittedName>
        <fullName evidence="1">Uncharacterized protein</fullName>
    </submittedName>
</protein>
<sequence>MSSPVSAWFTVSGQLYDGPWYPGFFQPLRHRLGPEPYKITLDGRVFFFSLCGSPVLKGPASQRIDKCPKCCLHP</sequence>
<keyword evidence="2" id="KW-1185">Reference proteome</keyword>
<dbReference type="Proteomes" id="UP000584374">
    <property type="component" value="Unassembled WGS sequence"/>
</dbReference>
<proteinExistence type="predicted"/>
<comment type="caution">
    <text evidence="1">The sequence shown here is derived from an EMBL/GenBank/DDBJ whole genome shotgun (WGS) entry which is preliminary data.</text>
</comment>
<dbReference type="AlphaFoldDB" id="A0A840PXF2"/>